<dbReference type="GO" id="GO:0016020">
    <property type="term" value="C:membrane"/>
    <property type="evidence" value="ECO:0007669"/>
    <property type="project" value="UniProtKB-SubCell"/>
</dbReference>
<name>A0A0W8I7B3_9MICO</name>
<dbReference type="UniPathway" id="UPA00895"/>
<dbReference type="Pfam" id="PF07291">
    <property type="entry name" value="MauE"/>
    <property type="match status" value="1"/>
</dbReference>
<keyword evidence="4 5" id="KW-0472">Membrane</keyword>
<dbReference type="GO" id="GO:0030416">
    <property type="term" value="P:methylamine metabolic process"/>
    <property type="evidence" value="ECO:0007669"/>
    <property type="project" value="InterPro"/>
</dbReference>
<dbReference type="Proteomes" id="UP000054837">
    <property type="component" value="Unassembled WGS sequence"/>
</dbReference>
<evidence type="ECO:0000313" key="7">
    <source>
        <dbReference type="EMBL" id="KUG54487.1"/>
    </source>
</evidence>
<gene>
    <name evidence="7" type="ORF">AVL62_03355</name>
</gene>
<evidence type="ECO:0000256" key="2">
    <source>
        <dbReference type="ARBA" id="ARBA00022692"/>
    </source>
</evidence>
<comment type="subcellular location">
    <subcellularLocation>
        <location evidence="1">Membrane</location>
        <topology evidence="1">Multi-pass membrane protein</topology>
    </subcellularLocation>
</comment>
<keyword evidence="2 5" id="KW-0812">Transmembrane</keyword>
<comment type="caution">
    <text evidence="7">The sequence shown here is derived from an EMBL/GenBank/DDBJ whole genome shotgun (WGS) entry which is preliminary data.</text>
</comment>
<dbReference type="InterPro" id="IPR009908">
    <property type="entry name" value="Methylamine_util_MauE"/>
</dbReference>
<evidence type="ECO:0000256" key="4">
    <source>
        <dbReference type="ARBA" id="ARBA00023136"/>
    </source>
</evidence>
<feature type="transmembrane region" description="Helical" evidence="5">
    <location>
        <begin position="87"/>
        <end position="107"/>
    </location>
</feature>
<evidence type="ECO:0000256" key="3">
    <source>
        <dbReference type="ARBA" id="ARBA00022989"/>
    </source>
</evidence>
<sequence length="165" mass="17396">MRRQPTPGVRSGPHVLDVVGLGVRLGLAGVLGYAGWTKVVDLTGSVQNVLAYELFSYEVARAVGVLLPVLELALAALLLLGLLTRGAAAATAVLMTVFVVGIASAWARGLSIDCGCFGTGGRVAPEETRYLAEMLRDVGFVAMAAWLVVRPRTPFSLDHHLLGRT</sequence>
<evidence type="ECO:0000259" key="6">
    <source>
        <dbReference type="Pfam" id="PF07291"/>
    </source>
</evidence>
<proteinExistence type="predicted"/>
<feature type="transmembrane region" description="Helical" evidence="5">
    <location>
        <begin position="59"/>
        <end position="80"/>
    </location>
</feature>
<evidence type="ECO:0000313" key="8">
    <source>
        <dbReference type="Proteomes" id="UP000054837"/>
    </source>
</evidence>
<evidence type="ECO:0000256" key="1">
    <source>
        <dbReference type="ARBA" id="ARBA00004141"/>
    </source>
</evidence>
<feature type="domain" description="Methylamine utilisation protein MauE" evidence="6">
    <location>
        <begin position="18"/>
        <end position="149"/>
    </location>
</feature>
<keyword evidence="3 5" id="KW-1133">Transmembrane helix</keyword>
<accession>A0A0W8I7B3</accession>
<organism evidence="7 8">
    <name type="scientific">Serinicoccus chungangensis</name>
    <dbReference type="NCBI Taxonomy" id="767452"/>
    <lineage>
        <taxon>Bacteria</taxon>
        <taxon>Bacillati</taxon>
        <taxon>Actinomycetota</taxon>
        <taxon>Actinomycetes</taxon>
        <taxon>Micrococcales</taxon>
        <taxon>Ornithinimicrobiaceae</taxon>
        <taxon>Serinicoccus</taxon>
    </lineage>
</organism>
<keyword evidence="8" id="KW-1185">Reference proteome</keyword>
<dbReference type="AlphaFoldDB" id="A0A0W8I7B3"/>
<dbReference type="STRING" id="767452.AVL62_03355"/>
<evidence type="ECO:0000256" key="5">
    <source>
        <dbReference type="SAM" id="Phobius"/>
    </source>
</evidence>
<reference evidence="7 8" key="1">
    <citation type="submission" date="2015-12" db="EMBL/GenBank/DDBJ databases">
        <title>Serinicoccus chungangenesis strain CD08_5 genome sequencing and assembly.</title>
        <authorList>
            <person name="Chander A.M."/>
            <person name="Kaur G."/>
            <person name="Nair G.R."/>
            <person name="Dhawan D.K."/>
            <person name="Kochhar R.K."/>
            <person name="Mayilraj S."/>
            <person name="Bhadada S.K."/>
        </authorList>
    </citation>
    <scope>NUCLEOTIDE SEQUENCE [LARGE SCALE GENOMIC DNA]</scope>
    <source>
        <strain evidence="7 8">CD08_5</strain>
    </source>
</reference>
<dbReference type="EMBL" id="LQBL01000027">
    <property type="protein sequence ID" value="KUG54487.1"/>
    <property type="molecule type" value="Genomic_DNA"/>
</dbReference>
<protein>
    <submittedName>
        <fullName evidence="7">DoxX family protein</fullName>
    </submittedName>
</protein>